<organism evidence="1">
    <name type="scientific">viral metagenome</name>
    <dbReference type="NCBI Taxonomy" id="1070528"/>
    <lineage>
        <taxon>unclassified sequences</taxon>
        <taxon>metagenomes</taxon>
        <taxon>organismal metagenomes</taxon>
    </lineage>
</organism>
<sequence>MRLKIARRLVNRNYWRTAVIRLTGNGHRTKNEKYLLKQVEKAKKVIKNENS</sequence>
<reference evidence="1" key="1">
    <citation type="submission" date="2020-03" db="EMBL/GenBank/DDBJ databases">
        <title>The deep terrestrial virosphere.</title>
        <authorList>
            <person name="Holmfeldt K."/>
            <person name="Nilsson E."/>
            <person name="Simone D."/>
            <person name="Lopez-Fernandez M."/>
            <person name="Wu X."/>
            <person name="de Brujin I."/>
            <person name="Lundin D."/>
            <person name="Andersson A."/>
            <person name="Bertilsson S."/>
            <person name="Dopson M."/>
        </authorList>
    </citation>
    <scope>NUCLEOTIDE SEQUENCE</scope>
    <source>
        <strain evidence="1">MM415A01952</strain>
        <strain evidence="2">MM415B02267</strain>
    </source>
</reference>
<dbReference type="EMBL" id="MT142113">
    <property type="protein sequence ID" value="QJA74667.1"/>
    <property type="molecule type" value="Genomic_DNA"/>
</dbReference>
<dbReference type="AlphaFoldDB" id="A0A6M3K175"/>
<accession>A0A6M3K175</accession>
<proteinExistence type="predicted"/>
<name>A0A6M3K175_9ZZZZ</name>
<dbReference type="EMBL" id="MT142558">
    <property type="protein sequence ID" value="QJA85162.1"/>
    <property type="molecule type" value="Genomic_DNA"/>
</dbReference>
<gene>
    <name evidence="1" type="ORF">MM415A01952_0008</name>
    <name evidence="2" type="ORF">MM415B02267_0009</name>
</gene>
<evidence type="ECO:0000313" key="1">
    <source>
        <dbReference type="EMBL" id="QJA74667.1"/>
    </source>
</evidence>
<evidence type="ECO:0000313" key="2">
    <source>
        <dbReference type="EMBL" id="QJA85162.1"/>
    </source>
</evidence>
<protein>
    <submittedName>
        <fullName evidence="1">Uncharacterized protein</fullName>
    </submittedName>
</protein>